<organism evidence="1 2">
    <name type="scientific">Paraphotobacterium marinum</name>
    <dbReference type="NCBI Taxonomy" id="1755811"/>
    <lineage>
        <taxon>Bacteria</taxon>
        <taxon>Pseudomonadati</taxon>
        <taxon>Pseudomonadota</taxon>
        <taxon>Gammaproteobacteria</taxon>
        <taxon>Vibrionales</taxon>
        <taxon>Vibrionaceae</taxon>
        <taxon>Paraphotobacterium</taxon>
    </lineage>
</organism>
<keyword evidence="2" id="KW-1185">Reference proteome</keyword>
<reference evidence="1 2" key="1">
    <citation type="journal article" date="2016" name="Int. J. Syst. Evol. Microbiol.">
        <title>Paraphotobacterium marinum gen. nov., sp. nov., a member of the family Vibrionaceae, isolated from surface seawater.</title>
        <authorList>
            <person name="Huang Z."/>
            <person name="Dong C."/>
            <person name="Shao Z."/>
        </authorList>
    </citation>
    <scope>NUCLEOTIDE SEQUENCE [LARGE SCALE GENOMIC DNA]</scope>
    <source>
        <strain evidence="1 2">NSCS20N07D</strain>
    </source>
</reference>
<sequence length="61" mass="7105">MQKKGLFLINSFIVCGLLISTVTKSEQCNLYAKKKIRSIFHQLLCANNSKKTLRYWVKIEL</sequence>
<evidence type="ECO:0000313" key="1">
    <source>
        <dbReference type="EMBL" id="ASK79032.1"/>
    </source>
</evidence>
<evidence type="ECO:0000313" key="2">
    <source>
        <dbReference type="Proteomes" id="UP000242175"/>
    </source>
</evidence>
<dbReference type="KEGG" id="pmai:CF386_08160"/>
<accession>A0A220VFS1</accession>
<protein>
    <submittedName>
        <fullName evidence="1">Uncharacterized protein</fullName>
    </submittedName>
</protein>
<proteinExistence type="predicted"/>
<dbReference type="Proteomes" id="UP000242175">
    <property type="component" value="Chromosome small"/>
</dbReference>
<name>A0A220VFS1_9GAMM</name>
<dbReference type="EMBL" id="CP022356">
    <property type="protein sequence ID" value="ASK79032.1"/>
    <property type="molecule type" value="Genomic_DNA"/>
</dbReference>
<dbReference type="AlphaFoldDB" id="A0A220VFS1"/>
<gene>
    <name evidence="1" type="ORF">CF386_08160</name>
</gene>